<keyword evidence="4" id="KW-1185">Reference proteome</keyword>
<dbReference type="Gene3D" id="1.20.890.10">
    <property type="entry name" value="cAMP-dependent protein kinase regulatory subunit, dimerization-anchoring domain"/>
    <property type="match status" value="1"/>
</dbReference>
<protein>
    <submittedName>
        <fullName evidence="3">Mesocentin</fullName>
    </submittedName>
</protein>
<dbReference type="InterPro" id="IPR037856">
    <property type="entry name" value="Sdc1/DPY30"/>
</dbReference>
<evidence type="ECO:0000313" key="3">
    <source>
        <dbReference type="EMBL" id="KAK0055415.1"/>
    </source>
</evidence>
<dbReference type="InterPro" id="IPR049630">
    <property type="entry name" value="DYDC-like_DD"/>
</dbReference>
<dbReference type="AlphaFoldDB" id="A0AAD8F8N0"/>
<sequence length="690" mass="77163">MPRAQSVVLENDELFGIPLAVTTISSSTYETWDNQESESESCYDQYLKRSLGNYLSQCLQEVVELKPRDPIEFIAKYLYKCVDNEHYHKEKILFLQSLVQQKQLQEMEGKRRQLVIKQMIAGAEEQKRTIRQLKLAELNDLMITLALESDPPDKSLLFRAKALATATRDSSVVSELEKIEKLSLFPKSKGRRSRSSMSSISQKVADDEQLRSKKLSRDEEGKELWDGSRQYPDGSVMRTDGVAYLPDGSVKFPDGLTTFPDGTVRFPDGTVRLPDGRVSDLNYEGVEIDEDGTIHYSDGTIRHPDGTVVYPDGSVSYPDENGVVIDPDGTKRYPDGTVELPNGSIIYPDGMVRYGEKDPRNRMMQGMVDINLKKYDIQDAARSVALSHGIRPVLPPILAGSSEEQLPNGGVRLPDGSIRNPDGTILLLDGSVQYPGGTRRFSDGKTQFPDGSIVFPDGRVAEPDRLSVEIDEEGIMHYPDGTVRFPDGRVQYPDGKIRYPDRDGVVEDPDGTLRYPDGTLLLPDGTKLFPDGSVLYPDKDPRRKKLEYFVDNNGKRKRLDSIQGISPSKQDLMSAMQGGKFRINKRGFLEFYDNALGVLAPSAPKPAAFKVDDPKYWMSKDFACESMYDHELYTVCSFEMPTYPSGMRAMSIEDFIGPFVRAASSKKLNVSRSPAQSGSPKKGVSKKKMQ</sequence>
<dbReference type="Pfam" id="PF05186">
    <property type="entry name" value="Dpy-30"/>
    <property type="match status" value="1"/>
</dbReference>
<name>A0AAD8F8N0_BIOPF</name>
<dbReference type="EMBL" id="JASAOG010000070">
    <property type="protein sequence ID" value="KAK0055415.1"/>
    <property type="molecule type" value="Genomic_DNA"/>
</dbReference>
<feature type="region of interest" description="Disordered" evidence="2">
    <location>
        <begin position="187"/>
        <end position="232"/>
    </location>
</feature>
<dbReference type="CDD" id="cd22966">
    <property type="entry name" value="DD_DYDC-like"/>
    <property type="match status" value="1"/>
</dbReference>
<dbReference type="InterPro" id="IPR047002">
    <property type="entry name" value="Tcp10_C_sf"/>
</dbReference>
<evidence type="ECO:0000256" key="1">
    <source>
        <dbReference type="ARBA" id="ARBA00010849"/>
    </source>
</evidence>
<evidence type="ECO:0000313" key="4">
    <source>
        <dbReference type="Proteomes" id="UP001233172"/>
    </source>
</evidence>
<accession>A0AAD8F8N0</accession>
<dbReference type="PANTHER" id="PTHR23356:SF16">
    <property type="entry name" value="DPY30 DOMAIN CONTAINING 2"/>
    <property type="match status" value="1"/>
</dbReference>
<dbReference type="GO" id="GO:0048188">
    <property type="term" value="C:Set1C/COMPASS complex"/>
    <property type="evidence" value="ECO:0007669"/>
    <property type="project" value="InterPro"/>
</dbReference>
<feature type="compositionally biased region" description="Basic and acidic residues" evidence="2">
    <location>
        <begin position="204"/>
        <end position="226"/>
    </location>
</feature>
<comment type="caution">
    <text evidence="3">The sequence shown here is derived from an EMBL/GenBank/DDBJ whole genome shotgun (WGS) entry which is preliminary data.</text>
</comment>
<reference evidence="3" key="2">
    <citation type="submission" date="2023-04" db="EMBL/GenBank/DDBJ databases">
        <authorList>
            <person name="Bu L."/>
            <person name="Lu L."/>
            <person name="Laidemitt M.R."/>
            <person name="Zhang S.M."/>
            <person name="Mutuku M."/>
            <person name="Mkoji G."/>
            <person name="Steinauer M."/>
            <person name="Loker E.S."/>
        </authorList>
    </citation>
    <scope>NUCLEOTIDE SEQUENCE</scope>
    <source>
        <strain evidence="3">KasaAsao</strain>
        <tissue evidence="3">Whole Snail</tissue>
    </source>
</reference>
<feature type="region of interest" description="Disordered" evidence="2">
    <location>
        <begin position="665"/>
        <end position="690"/>
    </location>
</feature>
<dbReference type="InterPro" id="IPR007858">
    <property type="entry name" value="Dpy-30_motif"/>
</dbReference>
<evidence type="ECO:0000256" key="2">
    <source>
        <dbReference type="SAM" id="MobiDB-lite"/>
    </source>
</evidence>
<dbReference type="Proteomes" id="UP001233172">
    <property type="component" value="Unassembled WGS sequence"/>
</dbReference>
<comment type="similarity">
    <text evidence="1">Belongs to the dpy-30 family.</text>
</comment>
<reference evidence="3" key="1">
    <citation type="journal article" date="2023" name="PLoS Negl. Trop. Dis.">
        <title>A genome sequence for Biomphalaria pfeifferi, the major vector snail for the human-infecting parasite Schistosoma mansoni.</title>
        <authorList>
            <person name="Bu L."/>
            <person name="Lu L."/>
            <person name="Laidemitt M.R."/>
            <person name="Zhang S.M."/>
            <person name="Mutuku M."/>
            <person name="Mkoji G."/>
            <person name="Steinauer M."/>
            <person name="Loker E.S."/>
        </authorList>
    </citation>
    <scope>NUCLEOTIDE SEQUENCE</scope>
    <source>
        <strain evidence="3">KasaAsao</strain>
    </source>
</reference>
<proteinExistence type="inferred from homology"/>
<gene>
    <name evidence="3" type="ORF">Bpfe_015175</name>
</gene>
<feature type="compositionally biased region" description="Polar residues" evidence="2">
    <location>
        <begin position="666"/>
        <end position="676"/>
    </location>
</feature>
<dbReference type="Gene3D" id="2.60.450.20">
    <property type="match status" value="2"/>
</dbReference>
<organism evidence="3 4">
    <name type="scientific">Biomphalaria pfeifferi</name>
    <name type="common">Bloodfluke planorb</name>
    <name type="synonym">Freshwater snail</name>
    <dbReference type="NCBI Taxonomy" id="112525"/>
    <lineage>
        <taxon>Eukaryota</taxon>
        <taxon>Metazoa</taxon>
        <taxon>Spiralia</taxon>
        <taxon>Lophotrochozoa</taxon>
        <taxon>Mollusca</taxon>
        <taxon>Gastropoda</taxon>
        <taxon>Heterobranchia</taxon>
        <taxon>Euthyneura</taxon>
        <taxon>Panpulmonata</taxon>
        <taxon>Hygrophila</taxon>
        <taxon>Lymnaeoidea</taxon>
        <taxon>Planorbidae</taxon>
        <taxon>Biomphalaria</taxon>
    </lineage>
</organism>
<dbReference type="PANTHER" id="PTHR23356">
    <property type="entry name" value="DPY30-RELATED"/>
    <property type="match status" value="1"/>
</dbReference>